<gene>
    <name evidence="2" type="ORF">A5888_001738</name>
</gene>
<dbReference type="Pfam" id="PF20585">
    <property type="entry name" value="Pectate_lyase_5"/>
    <property type="match status" value="1"/>
</dbReference>
<dbReference type="EMBL" id="NGMM01000002">
    <property type="protein sequence ID" value="OTP17600.1"/>
    <property type="molecule type" value="Genomic_DNA"/>
</dbReference>
<keyword evidence="1" id="KW-0812">Transmembrane</keyword>
<protein>
    <recommendedName>
        <fullName evidence="3">WxL domain-containing protein</fullName>
    </recommendedName>
</protein>
<organism evidence="2">
    <name type="scientific">Candidatus Enterococcus clewellii</name>
    <dbReference type="NCBI Taxonomy" id="1834193"/>
    <lineage>
        <taxon>Bacteria</taxon>
        <taxon>Bacillati</taxon>
        <taxon>Bacillota</taxon>
        <taxon>Bacilli</taxon>
        <taxon>Lactobacillales</taxon>
        <taxon>Enterococcaceae</taxon>
        <taxon>Enterococcus</taxon>
    </lineage>
</organism>
<keyword evidence="1" id="KW-1133">Transmembrane helix</keyword>
<accession>A0A242KAM9</accession>
<reference evidence="2" key="1">
    <citation type="submission" date="2017-05" db="EMBL/GenBank/DDBJ databases">
        <title>The Genome Sequence of Enterococcus sp. 9E7_DIV0242.</title>
        <authorList>
            <consortium name="The Broad Institute Genomics Platform"/>
            <consortium name="The Broad Institute Genomic Center for Infectious Diseases"/>
            <person name="Earl A."/>
            <person name="Manson A."/>
            <person name="Schwartman J."/>
            <person name="Gilmore M."/>
            <person name="Abouelleil A."/>
            <person name="Cao P."/>
            <person name="Chapman S."/>
            <person name="Cusick C."/>
            <person name="Shea T."/>
            <person name="Young S."/>
            <person name="Neafsey D."/>
            <person name="Nusbaum C."/>
            <person name="Birren B."/>
        </authorList>
    </citation>
    <scope>NUCLEOTIDE SEQUENCE [LARGE SCALE GENOMIC DNA]</scope>
    <source>
        <strain evidence="2">9E7_DIV0242</strain>
    </source>
</reference>
<sequence>MNEMNERKRKKLIYVNLFVVLALFFAMFNVLYSSSSKLLAKTPLSLTLVEESVNKDQPFHIDISDQRSEAELEQVVEVDSSVAVDENKELTGMVRRELQLTLPQGINFDETTEKEMLKESGLAEFPVFQWNEEERTLSIIMSSAQTELRVVLTAESEGEYTVVLSDGSSDSEHQELKISVNTEQEAAVESVVSFAEENLALADSDGGEDLSTYDPNTVANVSNWEEFIRALGNVNISGINITSSFAIPSNPRLNLTSILTGGATSNNSGSAQYVYMGVSNIGRKVVIEGNNNLLDFGAIALCFYNTTGAWDLTWQNMTVYHGNYYGYTTFNDLSTANQQASAMRYHNVTNFGNQLMHSPQTDVYVSGKTSNNQMATYTTEFRTNWAINATNQINLYITNLTVLENAEFQMSSLQGGNIHLIGSGSLVIGKNAKMIVDGAQNELTGESDAQQTNLWIPGGGSVTLQEGALLQLTPKPQYSAIGMNGSGSKVSIGKGATLTINSSGHTSNTDGTNRNIVRLGAGATLEVAEEGTLDVRATGMGTSTSNLIHVQGVATFRVAKKGNFNAMSDSTGAGHSLIYFSSSGSTFQFADAERVNLERTNPVTNATATNNGLINIAGNGGTLNVDIQKVSMWRAGDFSDEPTMSWTPMYGMLLTYSGFAPTITSVSSLEQANIDNFRSNFTTRNVQRVLYEYIPDVDVVITSTATDEVDSSNSVTITGVTNPGAFVRLWDVPINETVTPAIDPSNDTVPSPVTAGGSAEFTNNFTVQADSSGNFSYTVPLGNHFTAGSTIHAYSFLNGKYDEATQVVLDKTPPTGEPRDFYAGMGNEVPSPSVFIQNPTDTNPLPQTFSYEYSDKNDLAALETMMNQIGTHTVYVNLMDDAGNTTEIEARLIVLETSRSITGSDFEASYLDIRDLSDQELEQFILANSNPEAYSIFEGVKIDLSSFITVSDFGGLNNYSNLQPNTPYTVTLTVPANDTTSLTTPLSTTIQVVVINMNAVLTVHFEDESRMALSGYTLTIGEGQDIDTPLNVGDVIDLTSAKFQVVQDQLAALELAGYEISQRPENEMSLMITETAQTVTYTVTGQLFLKSAPLTVDFGKIIYNAKVQRVDNPTTDGDLVVTDTRANKSAGWTLYAALTTNMKNDATGSVMNEALWYVDSAGDEISLTLDSGNQAIYRNTSGGNFDVTSTWGETSAEPGLKLVADPTKTTVSSIGTYSGVVTWTIMAGQP</sequence>
<name>A0A242KAM9_9ENTE</name>
<feature type="transmembrane region" description="Helical" evidence="1">
    <location>
        <begin position="12"/>
        <end position="32"/>
    </location>
</feature>
<comment type="caution">
    <text evidence="2">The sequence shown here is derived from an EMBL/GenBank/DDBJ whole genome shotgun (WGS) entry which is preliminary data.</text>
</comment>
<evidence type="ECO:0000256" key="1">
    <source>
        <dbReference type="SAM" id="Phobius"/>
    </source>
</evidence>
<dbReference type="InterPro" id="IPR046776">
    <property type="entry name" value="Pectate_lyase_5"/>
</dbReference>
<dbReference type="AlphaFoldDB" id="A0A242KAM9"/>
<evidence type="ECO:0000313" key="2">
    <source>
        <dbReference type="EMBL" id="OTP17600.1"/>
    </source>
</evidence>
<evidence type="ECO:0008006" key="3">
    <source>
        <dbReference type="Google" id="ProtNLM"/>
    </source>
</evidence>
<proteinExistence type="predicted"/>
<keyword evidence="1" id="KW-0472">Membrane</keyword>